<evidence type="ECO:0000256" key="3">
    <source>
        <dbReference type="ARBA" id="ARBA00023012"/>
    </source>
</evidence>
<keyword evidence="1" id="KW-0808">Transferase</keyword>
<feature type="domain" description="Histidine kinase/HSP90-like ATPase" evidence="6">
    <location>
        <begin position="476"/>
        <end position="566"/>
    </location>
</feature>
<dbReference type="Gene3D" id="3.30.450.40">
    <property type="match status" value="2"/>
</dbReference>
<dbReference type="InterPro" id="IPR003594">
    <property type="entry name" value="HATPase_dom"/>
</dbReference>
<evidence type="ECO:0000313" key="7">
    <source>
        <dbReference type="EMBL" id="AFM16283.1"/>
    </source>
</evidence>
<dbReference type="Gene3D" id="1.20.5.1930">
    <property type="match status" value="1"/>
</dbReference>
<feature type="region of interest" description="Disordered" evidence="4">
    <location>
        <begin position="547"/>
        <end position="577"/>
    </location>
</feature>
<dbReference type="HOGENOM" id="CLU_034370_1_0_11"/>
<evidence type="ECO:0000259" key="5">
    <source>
        <dbReference type="SMART" id="SM00065"/>
    </source>
</evidence>
<dbReference type="Pfam" id="PF07730">
    <property type="entry name" value="HisKA_3"/>
    <property type="match status" value="1"/>
</dbReference>
<dbReference type="InterPro" id="IPR011712">
    <property type="entry name" value="Sig_transdc_His_kin_sub3_dim/P"/>
</dbReference>
<keyword evidence="3" id="KW-0902">Two-component regulatory system</keyword>
<protein>
    <submittedName>
        <fullName evidence="7">Histidine kinase with GAF domain</fullName>
    </submittedName>
</protein>
<dbReference type="InterPro" id="IPR036890">
    <property type="entry name" value="HATPase_C_sf"/>
</dbReference>
<dbReference type="SMART" id="SM00065">
    <property type="entry name" value="GAF"/>
    <property type="match status" value="2"/>
</dbReference>
<dbReference type="PANTHER" id="PTHR24421">
    <property type="entry name" value="NITRATE/NITRITE SENSOR PROTEIN NARX-RELATED"/>
    <property type="match status" value="1"/>
</dbReference>
<evidence type="ECO:0000256" key="2">
    <source>
        <dbReference type="ARBA" id="ARBA00022777"/>
    </source>
</evidence>
<evidence type="ECO:0000256" key="1">
    <source>
        <dbReference type="ARBA" id="ARBA00022679"/>
    </source>
</evidence>
<dbReference type="GO" id="GO:0046983">
    <property type="term" value="F:protein dimerization activity"/>
    <property type="evidence" value="ECO:0007669"/>
    <property type="project" value="InterPro"/>
</dbReference>
<keyword evidence="2 7" id="KW-0418">Kinase</keyword>
<dbReference type="KEGG" id="mcb:Mycch_1483"/>
<proteinExistence type="predicted"/>
<keyword evidence="8" id="KW-1185">Reference proteome</keyword>
<sequence length="577" mass="62214">MTSDYLAPFGLRRPDYLSRMHQQLEELVADREQMGELLRVAIEISSDLDLDATLVRIVNAAMSVTSARYGAIGVWRPDGTLSSFVHEGLDEETARRIGHLPAGKGLLGVLQDRDEPLRLRDLTEDPRAVGFPEHHPVMRAFLGMPIMIRGAVYGALFVADDRPDQCFTASDEVTIRALGSAASVAIDNARLFELTRASARWTDASRAITAALLSEDTPQRPLNLIVQRAMELTGAEQGIVLVPVEPNEPGGEVDTLVVSAAVGVHADAVLGQLIPVDGSTSGEVFRSGRPVITETFRRPIQAFTDVGERPAIVMPLRADDETLGVIAVARNAAQSPFDAGYLDLVSDFAAHAAVALTLAAARSESQQLSVLADRERIARDMHDQVIQRVFAVGLDLQGTVGRVRAPEIAQRITHCIDDLQAVIDDMRLTIFDLHHCDTHRRTFSQRLQEAVGRITENRRVATTVRMSGPVNVVSGDLADDAEAVVLEALSNAVRHSGANTITIDVAVDDDLTIEISDDGCGIPADNDRHSGLSNMALRADAHGGRCTLSSPESGGTTVSWTCPLPVGDDEESPTGRH</sequence>
<dbReference type="RefSeq" id="WP_014814764.1">
    <property type="nucleotide sequence ID" value="NC_018027.1"/>
</dbReference>
<feature type="domain" description="GAF" evidence="5">
    <location>
        <begin position="49"/>
        <end position="196"/>
    </location>
</feature>
<dbReference type="SMART" id="SM00387">
    <property type="entry name" value="HATPase_c"/>
    <property type="match status" value="1"/>
</dbReference>
<dbReference type="GO" id="GO:0016020">
    <property type="term" value="C:membrane"/>
    <property type="evidence" value="ECO:0007669"/>
    <property type="project" value="InterPro"/>
</dbReference>
<dbReference type="STRING" id="710421.Mycch_1483"/>
<dbReference type="EMBL" id="CP003053">
    <property type="protein sequence ID" value="AFM16283.1"/>
    <property type="molecule type" value="Genomic_DNA"/>
</dbReference>
<feature type="domain" description="GAF" evidence="5">
    <location>
        <begin position="217"/>
        <end position="366"/>
    </location>
</feature>
<dbReference type="CDD" id="cd16917">
    <property type="entry name" value="HATPase_UhpB-NarQ-NarX-like"/>
    <property type="match status" value="1"/>
</dbReference>
<dbReference type="eggNOG" id="COG3850">
    <property type="taxonomic scope" value="Bacteria"/>
</dbReference>
<feature type="compositionally biased region" description="Acidic residues" evidence="4">
    <location>
        <begin position="567"/>
        <end position="577"/>
    </location>
</feature>
<dbReference type="InterPro" id="IPR050482">
    <property type="entry name" value="Sensor_HK_TwoCompSys"/>
</dbReference>
<accession>I4BG76</accession>
<dbReference type="InterPro" id="IPR029016">
    <property type="entry name" value="GAF-like_dom_sf"/>
</dbReference>
<dbReference type="AlphaFoldDB" id="I4BG76"/>
<dbReference type="PATRIC" id="fig|710421.3.peg.1486"/>
<dbReference type="SUPFAM" id="SSF55874">
    <property type="entry name" value="ATPase domain of HSP90 chaperone/DNA topoisomerase II/histidine kinase"/>
    <property type="match status" value="1"/>
</dbReference>
<evidence type="ECO:0000313" key="8">
    <source>
        <dbReference type="Proteomes" id="UP000006057"/>
    </source>
</evidence>
<dbReference type="SUPFAM" id="SSF55781">
    <property type="entry name" value="GAF domain-like"/>
    <property type="match status" value="2"/>
</dbReference>
<dbReference type="Gene3D" id="3.30.565.10">
    <property type="entry name" value="Histidine kinase-like ATPase, C-terminal domain"/>
    <property type="match status" value="1"/>
</dbReference>
<dbReference type="Proteomes" id="UP000006057">
    <property type="component" value="Chromosome"/>
</dbReference>
<dbReference type="Pfam" id="PF13185">
    <property type="entry name" value="GAF_2"/>
    <property type="match status" value="2"/>
</dbReference>
<dbReference type="PANTHER" id="PTHR24421:SF56">
    <property type="entry name" value="OXYGEN SENSOR HISTIDINE KINASE RESPONSE REGULATOR DOST"/>
    <property type="match status" value="1"/>
</dbReference>
<organism evidence="7 8">
    <name type="scientific">Mycolicibacterium chubuense (strain NBB4)</name>
    <name type="common">Mycobacterium chubuense</name>
    <dbReference type="NCBI Taxonomy" id="710421"/>
    <lineage>
        <taxon>Bacteria</taxon>
        <taxon>Bacillati</taxon>
        <taxon>Actinomycetota</taxon>
        <taxon>Actinomycetes</taxon>
        <taxon>Mycobacteriales</taxon>
        <taxon>Mycobacteriaceae</taxon>
        <taxon>Mycolicibacterium</taxon>
    </lineage>
</organism>
<dbReference type="InterPro" id="IPR003018">
    <property type="entry name" value="GAF"/>
</dbReference>
<gene>
    <name evidence="7" type="ordered locus">Mycch_1483</name>
</gene>
<dbReference type="GO" id="GO:0000155">
    <property type="term" value="F:phosphorelay sensor kinase activity"/>
    <property type="evidence" value="ECO:0007669"/>
    <property type="project" value="InterPro"/>
</dbReference>
<evidence type="ECO:0000256" key="4">
    <source>
        <dbReference type="SAM" id="MobiDB-lite"/>
    </source>
</evidence>
<reference evidence="7 8" key="1">
    <citation type="submission" date="2012-06" db="EMBL/GenBank/DDBJ databases">
        <title>Complete sequence of chromosome of Mycobacterium chubuense NBB4.</title>
        <authorList>
            <consortium name="US DOE Joint Genome Institute"/>
            <person name="Lucas S."/>
            <person name="Han J."/>
            <person name="Lapidus A."/>
            <person name="Cheng J.-F."/>
            <person name="Goodwin L."/>
            <person name="Pitluck S."/>
            <person name="Peters L."/>
            <person name="Mikhailova N."/>
            <person name="Teshima H."/>
            <person name="Detter J.C."/>
            <person name="Han C."/>
            <person name="Tapia R."/>
            <person name="Land M."/>
            <person name="Hauser L."/>
            <person name="Kyrpides N."/>
            <person name="Ivanova N."/>
            <person name="Pagani I."/>
            <person name="Mattes T."/>
            <person name="Holmes A."/>
            <person name="Rutledge P."/>
            <person name="Paulsen I."/>
            <person name="Coleman N."/>
            <person name="Woyke T."/>
        </authorList>
    </citation>
    <scope>NUCLEOTIDE SEQUENCE [LARGE SCALE GENOMIC DNA]</scope>
    <source>
        <strain evidence="7 8">NBB4</strain>
    </source>
</reference>
<dbReference type="Pfam" id="PF02518">
    <property type="entry name" value="HATPase_c"/>
    <property type="match status" value="1"/>
</dbReference>
<feature type="compositionally biased region" description="Polar residues" evidence="4">
    <location>
        <begin position="547"/>
        <end position="560"/>
    </location>
</feature>
<evidence type="ECO:0000259" key="6">
    <source>
        <dbReference type="SMART" id="SM00387"/>
    </source>
</evidence>
<name>I4BG76_MYCCN</name>